<name>A0A318K2V4_9BURK</name>
<keyword evidence="2" id="KW-1003">Cell membrane</keyword>
<gene>
    <name evidence="8" type="ORF">DFR42_1011223</name>
</gene>
<feature type="transmembrane region" description="Helical" evidence="6">
    <location>
        <begin position="70"/>
        <end position="93"/>
    </location>
</feature>
<keyword evidence="9" id="KW-1185">Reference proteome</keyword>
<evidence type="ECO:0000256" key="4">
    <source>
        <dbReference type="ARBA" id="ARBA00022989"/>
    </source>
</evidence>
<feature type="transmembrane region" description="Helical" evidence="6">
    <location>
        <begin position="31"/>
        <end position="50"/>
    </location>
</feature>
<proteinExistence type="predicted"/>
<evidence type="ECO:0000256" key="3">
    <source>
        <dbReference type="ARBA" id="ARBA00022692"/>
    </source>
</evidence>
<protein>
    <submittedName>
        <fullName evidence="8">Putative RDD family membrane protein YckC</fullName>
    </submittedName>
</protein>
<dbReference type="EMBL" id="QJKB01000001">
    <property type="protein sequence ID" value="PXX47634.1"/>
    <property type="molecule type" value="Genomic_DNA"/>
</dbReference>
<dbReference type="InterPro" id="IPR010432">
    <property type="entry name" value="RDD"/>
</dbReference>
<evidence type="ECO:0000256" key="2">
    <source>
        <dbReference type="ARBA" id="ARBA00022475"/>
    </source>
</evidence>
<evidence type="ECO:0000313" key="9">
    <source>
        <dbReference type="Proteomes" id="UP000247792"/>
    </source>
</evidence>
<evidence type="ECO:0000256" key="6">
    <source>
        <dbReference type="SAM" id="Phobius"/>
    </source>
</evidence>
<accession>A0A318K2V4</accession>
<feature type="domain" description="RDD" evidence="7">
    <location>
        <begin position="25"/>
        <end position="171"/>
    </location>
</feature>
<evidence type="ECO:0000313" key="8">
    <source>
        <dbReference type="EMBL" id="PXX47634.1"/>
    </source>
</evidence>
<dbReference type="Proteomes" id="UP000247792">
    <property type="component" value="Unassembled WGS sequence"/>
</dbReference>
<sequence length="189" mass="21731">MRCQQAFLRLREQASNPVNSDLTAPPLRRRLICMVYEAMLLFGIVFVSDFAFDVITQSKHALVLRHARQFWLFLVIGAYFVFCWTRSGQTLAMQTWRIKVVDLDGGKLPVVKAIVRYCLAWMWFLPAAALVYQLGLKQWKMAAAIALGMLAWALTARLDKYGQFLHDRLAKTRLVHIPSEKELKVQSEA</sequence>
<dbReference type="AlphaFoldDB" id="A0A318K2V4"/>
<comment type="subcellular location">
    <subcellularLocation>
        <location evidence="1">Cell membrane</location>
        <topology evidence="1">Multi-pass membrane protein</topology>
    </subcellularLocation>
</comment>
<keyword evidence="3 6" id="KW-0812">Transmembrane</keyword>
<feature type="transmembrane region" description="Helical" evidence="6">
    <location>
        <begin position="114"/>
        <end position="135"/>
    </location>
</feature>
<dbReference type="OrthoDB" id="5298807at2"/>
<dbReference type="GO" id="GO:0005886">
    <property type="term" value="C:plasma membrane"/>
    <property type="evidence" value="ECO:0007669"/>
    <property type="project" value="UniProtKB-SubCell"/>
</dbReference>
<dbReference type="PANTHER" id="PTHR36115">
    <property type="entry name" value="PROLINE-RICH ANTIGEN HOMOLOG-RELATED"/>
    <property type="match status" value="1"/>
</dbReference>
<evidence type="ECO:0000259" key="7">
    <source>
        <dbReference type="Pfam" id="PF06271"/>
    </source>
</evidence>
<reference evidence="8 9" key="1">
    <citation type="submission" date="2018-05" db="EMBL/GenBank/DDBJ databases">
        <title>Genomic Encyclopedia of Type Strains, Phase IV (KMG-IV): sequencing the most valuable type-strain genomes for metagenomic binning, comparative biology and taxonomic classification.</title>
        <authorList>
            <person name="Goeker M."/>
        </authorList>
    </citation>
    <scope>NUCLEOTIDE SEQUENCE [LARGE SCALE GENOMIC DNA]</scope>
    <source>
        <strain evidence="8 9">DSM 19792</strain>
    </source>
</reference>
<comment type="caution">
    <text evidence="8">The sequence shown here is derived from an EMBL/GenBank/DDBJ whole genome shotgun (WGS) entry which is preliminary data.</text>
</comment>
<keyword evidence="5 6" id="KW-0472">Membrane</keyword>
<feature type="transmembrane region" description="Helical" evidence="6">
    <location>
        <begin position="141"/>
        <end position="158"/>
    </location>
</feature>
<organism evidence="8 9">
    <name type="scientific">Undibacterium pigrum</name>
    <dbReference type="NCBI Taxonomy" id="401470"/>
    <lineage>
        <taxon>Bacteria</taxon>
        <taxon>Pseudomonadati</taxon>
        <taxon>Pseudomonadota</taxon>
        <taxon>Betaproteobacteria</taxon>
        <taxon>Burkholderiales</taxon>
        <taxon>Oxalobacteraceae</taxon>
        <taxon>Undibacterium</taxon>
    </lineage>
</organism>
<dbReference type="InterPro" id="IPR051791">
    <property type="entry name" value="Pra-immunoreactive"/>
</dbReference>
<keyword evidence="4 6" id="KW-1133">Transmembrane helix</keyword>
<evidence type="ECO:0000256" key="1">
    <source>
        <dbReference type="ARBA" id="ARBA00004651"/>
    </source>
</evidence>
<dbReference type="PANTHER" id="PTHR36115:SF10">
    <property type="entry name" value="RDD DOMAIN-CONTAINING PROTEIN"/>
    <property type="match status" value="1"/>
</dbReference>
<dbReference type="Pfam" id="PF06271">
    <property type="entry name" value="RDD"/>
    <property type="match status" value="1"/>
</dbReference>
<evidence type="ECO:0000256" key="5">
    <source>
        <dbReference type="ARBA" id="ARBA00023136"/>
    </source>
</evidence>